<evidence type="ECO:0000256" key="1">
    <source>
        <dbReference type="SAM" id="MobiDB-lite"/>
    </source>
</evidence>
<accession>A0A836BCF3</accession>
<name>A0A836BCF3_9CHLO</name>
<evidence type="ECO:0000313" key="3">
    <source>
        <dbReference type="EMBL" id="KAG2453770.1"/>
    </source>
</evidence>
<reference evidence="3" key="1">
    <citation type="journal article" date="2020" name="bioRxiv">
        <title>Comparative genomics of Chlamydomonas.</title>
        <authorList>
            <person name="Craig R.J."/>
            <person name="Hasan A.R."/>
            <person name="Ness R.W."/>
            <person name="Keightley P.D."/>
        </authorList>
    </citation>
    <scope>NUCLEOTIDE SEQUENCE</scope>
    <source>
        <strain evidence="3">CCAP 11/173</strain>
    </source>
</reference>
<dbReference type="AlphaFoldDB" id="A0A836BCF3"/>
<organism evidence="3 4">
    <name type="scientific">Chlamydomonas schloesseri</name>
    <dbReference type="NCBI Taxonomy" id="2026947"/>
    <lineage>
        <taxon>Eukaryota</taxon>
        <taxon>Viridiplantae</taxon>
        <taxon>Chlorophyta</taxon>
        <taxon>core chlorophytes</taxon>
        <taxon>Chlorophyceae</taxon>
        <taxon>CS clade</taxon>
        <taxon>Chlamydomonadales</taxon>
        <taxon>Chlamydomonadaceae</taxon>
        <taxon>Chlamydomonas</taxon>
    </lineage>
</organism>
<evidence type="ECO:0000313" key="4">
    <source>
        <dbReference type="Proteomes" id="UP000613740"/>
    </source>
</evidence>
<gene>
    <name evidence="3" type="ORF">HYH02_001980</name>
</gene>
<sequence length="334" mass="32766">MLLLAQLCGSQGGLTAPCPQDLTAVPAPTGITALALVASAVLGPAAPAIGAAPNPHALITALATSTTSNVLAARQLCLEALNASLSPANCFTLLAVAEAAGVAPLRDVAERVCLACVPAAASAAAAVAAAAVAAAAAAQQQAQPQQQQQQQQGPQDMQMDDAAPTASLTSPAVDVAGFQALPQPLLERLLVSDGLQVASESEVFQAVEAWAAAAPVSRAEARGALVRGCVRLGAMNVRELEALDQCAAVLASMELTRIVAQAYVMCIMGVRGLSGPGPRPSVLAAQAAAAAGAAGSPTSGSSSSRRNSGSGVGAGGVGLHQLLGGLQAAAVPVF</sequence>
<dbReference type="InterPro" id="IPR011705">
    <property type="entry name" value="BACK"/>
</dbReference>
<dbReference type="OrthoDB" id="45365at2759"/>
<dbReference type="Proteomes" id="UP000613740">
    <property type="component" value="Unassembled WGS sequence"/>
</dbReference>
<dbReference type="EMBL" id="JAEHOD010000003">
    <property type="protein sequence ID" value="KAG2453770.1"/>
    <property type="molecule type" value="Genomic_DNA"/>
</dbReference>
<evidence type="ECO:0000259" key="2">
    <source>
        <dbReference type="SMART" id="SM00875"/>
    </source>
</evidence>
<dbReference type="Pfam" id="PF07707">
    <property type="entry name" value="BACK"/>
    <property type="match status" value="1"/>
</dbReference>
<comment type="caution">
    <text evidence="3">The sequence shown here is derived from an EMBL/GenBank/DDBJ whole genome shotgun (WGS) entry which is preliminary data.</text>
</comment>
<dbReference type="Gene3D" id="1.25.40.420">
    <property type="match status" value="1"/>
</dbReference>
<dbReference type="SMART" id="SM00875">
    <property type="entry name" value="BACK"/>
    <property type="match status" value="1"/>
</dbReference>
<feature type="domain" description="BACK" evidence="2">
    <location>
        <begin position="90"/>
        <end position="244"/>
    </location>
</feature>
<keyword evidence="4" id="KW-1185">Reference proteome</keyword>
<feature type="region of interest" description="Disordered" evidence="1">
    <location>
        <begin position="143"/>
        <end position="166"/>
    </location>
</feature>
<protein>
    <recommendedName>
        <fullName evidence="2">BACK domain-containing protein</fullName>
    </recommendedName>
</protein>
<feature type="compositionally biased region" description="Low complexity" evidence="1">
    <location>
        <begin position="143"/>
        <end position="163"/>
    </location>
</feature>
<proteinExistence type="predicted"/>